<evidence type="ECO:0000313" key="2">
    <source>
        <dbReference type="Proteomes" id="UP000199116"/>
    </source>
</evidence>
<sequence length="82" mass="9677">MLRIKAKQSGLSLSEFCRRSIYEKEIKERLSDDQIEIYKTLAKFHNNFKSIGNMFRKKDPKLSKEVYALANTIKSHLQNLNE</sequence>
<keyword evidence="2" id="KW-1185">Reference proteome</keyword>
<dbReference type="InterPro" id="IPR053842">
    <property type="entry name" value="NikA-like"/>
</dbReference>
<gene>
    <name evidence="1" type="ORF">SAMN04488033_10627</name>
</gene>
<organism evidence="1 2">
    <name type="scientific">Salegentibacter agarivorans</name>
    <dbReference type="NCBI Taxonomy" id="345907"/>
    <lineage>
        <taxon>Bacteria</taxon>
        <taxon>Pseudomonadati</taxon>
        <taxon>Bacteroidota</taxon>
        <taxon>Flavobacteriia</taxon>
        <taxon>Flavobacteriales</taxon>
        <taxon>Flavobacteriaceae</taxon>
        <taxon>Salegentibacter</taxon>
    </lineage>
</organism>
<dbReference type="Proteomes" id="UP000199116">
    <property type="component" value="Unassembled WGS sequence"/>
</dbReference>
<evidence type="ECO:0008006" key="3">
    <source>
        <dbReference type="Google" id="ProtNLM"/>
    </source>
</evidence>
<dbReference type="AlphaFoldDB" id="A0A1I2L2A0"/>
<dbReference type="EMBL" id="FOOH01000006">
    <property type="protein sequence ID" value="SFF71441.1"/>
    <property type="molecule type" value="Genomic_DNA"/>
</dbReference>
<reference evidence="2" key="1">
    <citation type="submission" date="2016-10" db="EMBL/GenBank/DDBJ databases">
        <authorList>
            <person name="Varghese N."/>
            <person name="Submissions S."/>
        </authorList>
    </citation>
    <scope>NUCLEOTIDE SEQUENCE [LARGE SCALE GENOMIC DNA]</scope>
    <source>
        <strain evidence="2">DSM 23515</strain>
    </source>
</reference>
<evidence type="ECO:0000313" key="1">
    <source>
        <dbReference type="EMBL" id="SFF71441.1"/>
    </source>
</evidence>
<accession>A0A1I2L2A0</accession>
<dbReference type="Pfam" id="PF21983">
    <property type="entry name" value="NikA-like"/>
    <property type="match status" value="1"/>
</dbReference>
<name>A0A1I2L2A0_9FLAO</name>
<proteinExistence type="predicted"/>
<protein>
    <recommendedName>
        <fullName evidence="3">Mobilization protein</fullName>
    </recommendedName>
</protein>